<name>A0AAE1YKQ3_9LAMI</name>
<reference evidence="2" key="1">
    <citation type="submission" date="2020-06" db="EMBL/GenBank/DDBJ databases">
        <authorList>
            <person name="Li T."/>
            <person name="Hu X."/>
            <person name="Zhang T."/>
            <person name="Song X."/>
            <person name="Zhang H."/>
            <person name="Dai N."/>
            <person name="Sheng W."/>
            <person name="Hou X."/>
            <person name="Wei L."/>
        </authorList>
    </citation>
    <scope>NUCLEOTIDE SEQUENCE</scope>
    <source>
        <strain evidence="2">3651</strain>
        <tissue evidence="2">Leaf</tissue>
    </source>
</reference>
<accession>A0AAE1YKQ3</accession>
<proteinExistence type="predicted"/>
<comment type="caution">
    <text evidence="2">The sequence shown here is derived from an EMBL/GenBank/DDBJ whole genome shotgun (WGS) entry which is preliminary data.</text>
</comment>
<feature type="compositionally biased region" description="Basic and acidic residues" evidence="1">
    <location>
        <begin position="53"/>
        <end position="67"/>
    </location>
</feature>
<protein>
    <submittedName>
        <fullName evidence="2">Uncharacterized protein</fullName>
    </submittedName>
</protein>
<evidence type="ECO:0000313" key="2">
    <source>
        <dbReference type="EMBL" id="KAK4431812.1"/>
    </source>
</evidence>
<reference evidence="2" key="2">
    <citation type="journal article" date="2024" name="Plant">
        <title>Genomic evolution and insights into agronomic trait innovations of Sesamum species.</title>
        <authorList>
            <person name="Miao H."/>
            <person name="Wang L."/>
            <person name="Qu L."/>
            <person name="Liu H."/>
            <person name="Sun Y."/>
            <person name="Le M."/>
            <person name="Wang Q."/>
            <person name="Wei S."/>
            <person name="Zheng Y."/>
            <person name="Lin W."/>
            <person name="Duan Y."/>
            <person name="Cao H."/>
            <person name="Xiong S."/>
            <person name="Wang X."/>
            <person name="Wei L."/>
            <person name="Li C."/>
            <person name="Ma Q."/>
            <person name="Ju M."/>
            <person name="Zhao R."/>
            <person name="Li G."/>
            <person name="Mu C."/>
            <person name="Tian Q."/>
            <person name="Mei H."/>
            <person name="Zhang T."/>
            <person name="Gao T."/>
            <person name="Zhang H."/>
        </authorList>
    </citation>
    <scope>NUCLEOTIDE SEQUENCE</scope>
    <source>
        <strain evidence="2">3651</strain>
    </source>
</reference>
<evidence type="ECO:0000256" key="1">
    <source>
        <dbReference type="SAM" id="MobiDB-lite"/>
    </source>
</evidence>
<keyword evidence="3" id="KW-1185">Reference proteome</keyword>
<dbReference type="Proteomes" id="UP001293254">
    <property type="component" value="Unassembled WGS sequence"/>
</dbReference>
<feature type="region of interest" description="Disordered" evidence="1">
    <location>
        <begin position="47"/>
        <end position="67"/>
    </location>
</feature>
<evidence type="ECO:0000313" key="3">
    <source>
        <dbReference type="Proteomes" id="UP001293254"/>
    </source>
</evidence>
<gene>
    <name evidence="2" type="ORF">Salat_0943300</name>
</gene>
<sequence length="141" mass="16062">MAGMLPGVEAARRRRFHHSNPIDGGAASTRRSSFCLYATNYSHQLHLSPSSSMERKAREEVGCEDEKLDATTREAKKRLDHRLQTHLRSEFKRSTNGRETSMYVEGRLKEQADEQTDVHKAVKKSGYQIFKAAKLPKLPFS</sequence>
<dbReference type="AlphaFoldDB" id="A0AAE1YKQ3"/>
<dbReference type="EMBL" id="JACGWO010000003">
    <property type="protein sequence ID" value="KAK4431812.1"/>
    <property type="molecule type" value="Genomic_DNA"/>
</dbReference>
<organism evidence="2 3">
    <name type="scientific">Sesamum alatum</name>
    <dbReference type="NCBI Taxonomy" id="300844"/>
    <lineage>
        <taxon>Eukaryota</taxon>
        <taxon>Viridiplantae</taxon>
        <taxon>Streptophyta</taxon>
        <taxon>Embryophyta</taxon>
        <taxon>Tracheophyta</taxon>
        <taxon>Spermatophyta</taxon>
        <taxon>Magnoliopsida</taxon>
        <taxon>eudicotyledons</taxon>
        <taxon>Gunneridae</taxon>
        <taxon>Pentapetalae</taxon>
        <taxon>asterids</taxon>
        <taxon>lamiids</taxon>
        <taxon>Lamiales</taxon>
        <taxon>Pedaliaceae</taxon>
        <taxon>Sesamum</taxon>
    </lineage>
</organism>